<sequence length="101" mass="11714">MKSIIQRTGPDCEPHPDNPRHRSKFQEESSHNYETRDSMSTSSASFARRPYINNKLSIESHETPKSDSVSEFTFLRTSQRASINLLKRSTRGDHHRIQLQT</sequence>
<protein>
    <submittedName>
        <fullName evidence="2">Uncharacterized protein</fullName>
    </submittedName>
</protein>
<dbReference type="AlphaFoldDB" id="A0A026WF09"/>
<proteinExistence type="predicted"/>
<dbReference type="EMBL" id="KK107242">
    <property type="protein sequence ID" value="EZA54543.1"/>
    <property type="molecule type" value="Genomic_DNA"/>
</dbReference>
<reference evidence="2 3" key="1">
    <citation type="journal article" date="2014" name="Curr. Biol.">
        <title>The genome of the clonal raider ant Cerapachys biroi.</title>
        <authorList>
            <person name="Oxley P.R."/>
            <person name="Ji L."/>
            <person name="Fetter-Pruneda I."/>
            <person name="McKenzie S.K."/>
            <person name="Li C."/>
            <person name="Hu H."/>
            <person name="Zhang G."/>
            <person name="Kronauer D.J."/>
        </authorList>
    </citation>
    <scope>NUCLEOTIDE SEQUENCE [LARGE SCALE GENOMIC DNA]</scope>
</reference>
<feature type="compositionally biased region" description="Basic and acidic residues" evidence="1">
    <location>
        <begin position="10"/>
        <end position="37"/>
    </location>
</feature>
<gene>
    <name evidence="2" type="ORF">X777_05522</name>
</gene>
<feature type="region of interest" description="Disordered" evidence="1">
    <location>
        <begin position="1"/>
        <end position="49"/>
    </location>
</feature>
<accession>A0A026WF09</accession>
<evidence type="ECO:0000313" key="3">
    <source>
        <dbReference type="Proteomes" id="UP000053097"/>
    </source>
</evidence>
<evidence type="ECO:0000256" key="1">
    <source>
        <dbReference type="SAM" id="MobiDB-lite"/>
    </source>
</evidence>
<dbReference type="Proteomes" id="UP000053097">
    <property type="component" value="Unassembled WGS sequence"/>
</dbReference>
<keyword evidence="3" id="KW-1185">Reference proteome</keyword>
<evidence type="ECO:0000313" key="2">
    <source>
        <dbReference type="EMBL" id="EZA54543.1"/>
    </source>
</evidence>
<organism evidence="2 3">
    <name type="scientific">Ooceraea biroi</name>
    <name type="common">Clonal raider ant</name>
    <name type="synonym">Cerapachys biroi</name>
    <dbReference type="NCBI Taxonomy" id="2015173"/>
    <lineage>
        <taxon>Eukaryota</taxon>
        <taxon>Metazoa</taxon>
        <taxon>Ecdysozoa</taxon>
        <taxon>Arthropoda</taxon>
        <taxon>Hexapoda</taxon>
        <taxon>Insecta</taxon>
        <taxon>Pterygota</taxon>
        <taxon>Neoptera</taxon>
        <taxon>Endopterygota</taxon>
        <taxon>Hymenoptera</taxon>
        <taxon>Apocrita</taxon>
        <taxon>Aculeata</taxon>
        <taxon>Formicoidea</taxon>
        <taxon>Formicidae</taxon>
        <taxon>Dorylinae</taxon>
        <taxon>Ooceraea</taxon>
    </lineage>
</organism>
<name>A0A026WF09_OOCBI</name>